<gene>
    <name evidence="2" type="ORF">EVAR_38265_1</name>
</gene>
<proteinExistence type="predicted"/>
<reference evidence="2 3" key="1">
    <citation type="journal article" date="2019" name="Commun. Biol.">
        <title>The bagworm genome reveals a unique fibroin gene that provides high tensile strength.</title>
        <authorList>
            <person name="Kono N."/>
            <person name="Nakamura H."/>
            <person name="Ohtoshi R."/>
            <person name="Tomita M."/>
            <person name="Numata K."/>
            <person name="Arakawa K."/>
        </authorList>
    </citation>
    <scope>NUCLEOTIDE SEQUENCE [LARGE SCALE GENOMIC DNA]</scope>
</reference>
<keyword evidence="1" id="KW-1133">Transmembrane helix</keyword>
<organism evidence="2 3">
    <name type="scientific">Eumeta variegata</name>
    <name type="common">Bagworm moth</name>
    <name type="synonym">Eumeta japonica</name>
    <dbReference type="NCBI Taxonomy" id="151549"/>
    <lineage>
        <taxon>Eukaryota</taxon>
        <taxon>Metazoa</taxon>
        <taxon>Ecdysozoa</taxon>
        <taxon>Arthropoda</taxon>
        <taxon>Hexapoda</taxon>
        <taxon>Insecta</taxon>
        <taxon>Pterygota</taxon>
        <taxon>Neoptera</taxon>
        <taxon>Endopterygota</taxon>
        <taxon>Lepidoptera</taxon>
        <taxon>Glossata</taxon>
        <taxon>Ditrysia</taxon>
        <taxon>Tineoidea</taxon>
        <taxon>Psychidae</taxon>
        <taxon>Oiketicinae</taxon>
        <taxon>Eumeta</taxon>
    </lineage>
</organism>
<dbReference type="Proteomes" id="UP000299102">
    <property type="component" value="Unassembled WGS sequence"/>
</dbReference>
<evidence type="ECO:0000313" key="3">
    <source>
        <dbReference type="Proteomes" id="UP000299102"/>
    </source>
</evidence>
<evidence type="ECO:0000256" key="1">
    <source>
        <dbReference type="SAM" id="Phobius"/>
    </source>
</evidence>
<keyword evidence="1" id="KW-0812">Transmembrane</keyword>
<accession>A0A4C1W709</accession>
<keyword evidence="3" id="KW-1185">Reference proteome</keyword>
<sequence>MSRSGRDDFIGKTPHLTEYILKVTAPAIGFRPVNESSGRPLSLHRMFYAVVISLGLRVSIGVAIANEKCRCRLRDNGSINRVIAHPHPRAPALSHPRRPPE</sequence>
<keyword evidence="1" id="KW-0472">Membrane</keyword>
<protein>
    <submittedName>
        <fullName evidence="2">Uncharacterized protein</fullName>
    </submittedName>
</protein>
<dbReference type="EMBL" id="BGZK01000497">
    <property type="protein sequence ID" value="GBP47156.1"/>
    <property type="molecule type" value="Genomic_DNA"/>
</dbReference>
<evidence type="ECO:0000313" key="2">
    <source>
        <dbReference type="EMBL" id="GBP47156.1"/>
    </source>
</evidence>
<dbReference type="AlphaFoldDB" id="A0A4C1W709"/>
<comment type="caution">
    <text evidence="2">The sequence shown here is derived from an EMBL/GenBank/DDBJ whole genome shotgun (WGS) entry which is preliminary data.</text>
</comment>
<feature type="transmembrane region" description="Helical" evidence="1">
    <location>
        <begin position="46"/>
        <end position="65"/>
    </location>
</feature>
<name>A0A4C1W709_EUMVA</name>